<protein>
    <submittedName>
        <fullName evidence="1">Uncharacterized protein</fullName>
    </submittedName>
</protein>
<keyword evidence="2" id="KW-1185">Reference proteome</keyword>
<dbReference type="Proteomes" id="UP001602245">
    <property type="component" value="Unassembled WGS sequence"/>
</dbReference>
<evidence type="ECO:0000313" key="2">
    <source>
        <dbReference type="Proteomes" id="UP001602245"/>
    </source>
</evidence>
<evidence type="ECO:0000313" key="1">
    <source>
        <dbReference type="EMBL" id="MFF5287839.1"/>
    </source>
</evidence>
<gene>
    <name evidence="1" type="ORF">ACFY35_00275</name>
</gene>
<dbReference type="RefSeq" id="WP_051115442.1">
    <property type="nucleotide sequence ID" value="NZ_JBIAZU010000001.1"/>
</dbReference>
<comment type="caution">
    <text evidence="1">The sequence shown here is derived from an EMBL/GenBank/DDBJ whole genome shotgun (WGS) entry which is preliminary data.</text>
</comment>
<accession>A0ABW6W3E9</accession>
<organism evidence="1 2">
    <name type="scientific">Paractinoplanes globisporus</name>
    <dbReference type="NCBI Taxonomy" id="113565"/>
    <lineage>
        <taxon>Bacteria</taxon>
        <taxon>Bacillati</taxon>
        <taxon>Actinomycetota</taxon>
        <taxon>Actinomycetes</taxon>
        <taxon>Micromonosporales</taxon>
        <taxon>Micromonosporaceae</taxon>
        <taxon>Paractinoplanes</taxon>
    </lineage>
</organism>
<sequence>MSTNRPAINLKPAFVLGATLGVPVAAMCSGETRSDDVRAVARQTGTDVIVFEFGDMKEMPFAELRTASASAARLVGTHGDLGIKRNTGLVLGRLAGWRSVLFLDDDIYELDPRIVETAVAGLEHHTAVGMPALSFPDNSAVCHAYGLGVGGQDVFVSGSALAVDIRSADSFFPSIYNEDWLFLTPHLDRRRVSSFGNVRQKTYAPFGDPQRAEKQEFGDVLAEGLVGYLHSARLLDGPSIGYWAAFLERRAELISDARRGCVAAMPKNTDAGAALVALDAAERVRSKISAAQLANYVRAWAGDLQEWRRFLLTVPRLGTVEESITWLEIPAKTVTAERAFRLFLRDGRAS</sequence>
<reference evidence="1 2" key="1">
    <citation type="submission" date="2024-10" db="EMBL/GenBank/DDBJ databases">
        <title>The Natural Products Discovery Center: Release of the First 8490 Sequenced Strains for Exploring Actinobacteria Biosynthetic Diversity.</title>
        <authorList>
            <person name="Kalkreuter E."/>
            <person name="Kautsar S.A."/>
            <person name="Yang D."/>
            <person name="Bader C.D."/>
            <person name="Teijaro C.N."/>
            <person name="Fluegel L."/>
            <person name="Davis C.M."/>
            <person name="Simpson J.R."/>
            <person name="Lauterbach L."/>
            <person name="Steele A.D."/>
            <person name="Gui C."/>
            <person name="Meng S."/>
            <person name="Li G."/>
            <person name="Viehrig K."/>
            <person name="Ye F."/>
            <person name="Su P."/>
            <person name="Kiefer A.F."/>
            <person name="Nichols A."/>
            <person name="Cepeda A.J."/>
            <person name="Yan W."/>
            <person name="Fan B."/>
            <person name="Jiang Y."/>
            <person name="Adhikari A."/>
            <person name="Zheng C.-J."/>
            <person name="Schuster L."/>
            <person name="Cowan T.M."/>
            <person name="Smanski M.J."/>
            <person name="Chevrette M.G."/>
            <person name="De Carvalho L.P.S."/>
            <person name="Shen B."/>
        </authorList>
    </citation>
    <scope>NUCLEOTIDE SEQUENCE [LARGE SCALE GENOMIC DNA]</scope>
    <source>
        <strain evidence="1 2">NPDC000087</strain>
    </source>
</reference>
<proteinExistence type="predicted"/>
<name>A0ABW6W3E9_9ACTN</name>
<dbReference type="EMBL" id="JBIAZU010000001">
    <property type="protein sequence ID" value="MFF5287839.1"/>
    <property type="molecule type" value="Genomic_DNA"/>
</dbReference>